<dbReference type="Proteomes" id="UP001620405">
    <property type="component" value="Unassembled WGS sequence"/>
</dbReference>
<comment type="caution">
    <text evidence="3">The sequence shown here is derived from an EMBL/GenBank/DDBJ whole genome shotgun (WGS) entry which is preliminary data.</text>
</comment>
<sequence length="170" mass="18601">MKKIVFIGSILLLLGTNVTAMDQPEGTATTASQDVADIQHVMETFHHAVVTHDGKGVSELFLDHGSTWVTVLSDKAFATMRAKKASTQKVRVSSYQDFATFVSSTTSDLDPRHTDIRISSDGAVASVYFHFDFMINGKVENRGDETWQLVKTGDGWRIVAITYSSNPATA</sequence>
<dbReference type="RefSeq" id="WP_284401965.1">
    <property type="nucleotide sequence ID" value="NZ_BSNQ01000009.1"/>
</dbReference>
<dbReference type="Pfam" id="PF14534">
    <property type="entry name" value="DUF4440"/>
    <property type="match status" value="1"/>
</dbReference>
<evidence type="ECO:0000313" key="4">
    <source>
        <dbReference type="Proteomes" id="UP001620405"/>
    </source>
</evidence>
<dbReference type="EMBL" id="JADIKG010000012">
    <property type="protein sequence ID" value="MFK2874526.1"/>
    <property type="molecule type" value="Genomic_DNA"/>
</dbReference>
<feature type="signal peptide" evidence="1">
    <location>
        <begin position="1"/>
        <end position="20"/>
    </location>
</feature>
<dbReference type="Gene3D" id="3.10.450.50">
    <property type="match status" value="1"/>
</dbReference>
<dbReference type="InterPro" id="IPR032710">
    <property type="entry name" value="NTF2-like_dom_sf"/>
</dbReference>
<keyword evidence="1" id="KW-0732">Signal</keyword>
<evidence type="ECO:0000256" key="1">
    <source>
        <dbReference type="SAM" id="SignalP"/>
    </source>
</evidence>
<accession>A0ABW8IX00</accession>
<organism evidence="3 4">
    <name type="scientific">Dyella lipolytica</name>
    <dbReference type="NCBI Taxonomy" id="1867835"/>
    <lineage>
        <taxon>Bacteria</taxon>
        <taxon>Pseudomonadati</taxon>
        <taxon>Pseudomonadota</taxon>
        <taxon>Gammaproteobacteria</taxon>
        <taxon>Lysobacterales</taxon>
        <taxon>Rhodanobacteraceae</taxon>
        <taxon>Dyella</taxon>
    </lineage>
</organism>
<name>A0ABW8IX00_9GAMM</name>
<feature type="chain" id="PRO_5047346085" evidence="1">
    <location>
        <begin position="21"/>
        <end position="170"/>
    </location>
</feature>
<protein>
    <submittedName>
        <fullName evidence="3">DUF4440 domain-containing protein</fullName>
    </submittedName>
</protein>
<keyword evidence="4" id="KW-1185">Reference proteome</keyword>
<dbReference type="SUPFAM" id="SSF54427">
    <property type="entry name" value="NTF2-like"/>
    <property type="match status" value="1"/>
</dbReference>
<dbReference type="InterPro" id="IPR027843">
    <property type="entry name" value="DUF4440"/>
</dbReference>
<reference evidence="3 4" key="1">
    <citation type="submission" date="2020-10" db="EMBL/GenBank/DDBJ databases">
        <title>Phylogeny of dyella-like bacteria.</title>
        <authorList>
            <person name="Fu J."/>
        </authorList>
    </citation>
    <scope>NUCLEOTIDE SEQUENCE [LARGE SCALE GENOMIC DNA]</scope>
    <source>
        <strain evidence="3 4">DHOB07</strain>
    </source>
</reference>
<gene>
    <name evidence="3" type="ORF">ISP13_13360</name>
</gene>
<feature type="domain" description="DUF4440" evidence="2">
    <location>
        <begin position="39"/>
        <end position="158"/>
    </location>
</feature>
<evidence type="ECO:0000259" key="2">
    <source>
        <dbReference type="Pfam" id="PF14534"/>
    </source>
</evidence>
<proteinExistence type="predicted"/>
<evidence type="ECO:0000313" key="3">
    <source>
        <dbReference type="EMBL" id="MFK2874526.1"/>
    </source>
</evidence>